<dbReference type="EMBL" id="JTHP01000025">
    <property type="protein sequence ID" value="KJD45079.1"/>
    <property type="molecule type" value="Genomic_DNA"/>
</dbReference>
<organism evidence="2 3">
    <name type="scientific">Paenibacillus terrae</name>
    <dbReference type="NCBI Taxonomy" id="159743"/>
    <lineage>
        <taxon>Bacteria</taxon>
        <taxon>Bacillati</taxon>
        <taxon>Bacillota</taxon>
        <taxon>Bacilli</taxon>
        <taxon>Bacillales</taxon>
        <taxon>Paenibacillaceae</taxon>
        <taxon>Paenibacillus</taxon>
    </lineage>
</organism>
<feature type="domain" description="N-acetyltransferase" evidence="1">
    <location>
        <begin position="14"/>
        <end position="180"/>
    </location>
</feature>
<dbReference type="OrthoDB" id="9785602at2"/>
<keyword evidence="3" id="KW-1185">Reference proteome</keyword>
<dbReference type="Pfam" id="PF13302">
    <property type="entry name" value="Acetyltransf_3"/>
    <property type="match status" value="1"/>
</dbReference>
<evidence type="ECO:0000313" key="2">
    <source>
        <dbReference type="EMBL" id="KJD45079.1"/>
    </source>
</evidence>
<dbReference type="Gene3D" id="3.40.630.30">
    <property type="match status" value="1"/>
</dbReference>
<dbReference type="RefSeq" id="WP_044646695.1">
    <property type="nucleotide sequence ID" value="NZ_JTHP01000025.1"/>
</dbReference>
<sequence>MTREIFPVMETSRLHLRQLTLGDAEDVFAYFSKDEVTKYYDLESFTEVKQAEHFIRSMQSKYEKQEGFRWGITLREAPERVVGTIGFHNWHKKHSRIEIGYELAPEYWRQGLMTEAMKAVIHYGFHLPQVHRIEAFIDPDNEGSRRLLLKSGFTQEGHLRDYFYEKGQFVDAVIFAILREEYRADW</sequence>
<dbReference type="PROSITE" id="PS51186">
    <property type="entry name" value="GNAT"/>
    <property type="match status" value="1"/>
</dbReference>
<dbReference type="InterPro" id="IPR000182">
    <property type="entry name" value="GNAT_dom"/>
</dbReference>
<gene>
    <name evidence="2" type="ORF">QD47_13895</name>
</gene>
<dbReference type="InterPro" id="IPR051531">
    <property type="entry name" value="N-acetyltransferase"/>
</dbReference>
<comment type="caution">
    <text evidence="2">The sequence shown here is derived from an EMBL/GenBank/DDBJ whole genome shotgun (WGS) entry which is preliminary data.</text>
</comment>
<dbReference type="SUPFAM" id="SSF55729">
    <property type="entry name" value="Acyl-CoA N-acyltransferases (Nat)"/>
    <property type="match status" value="1"/>
</dbReference>
<reference evidence="2 3" key="1">
    <citation type="submission" date="2014-11" db="EMBL/GenBank/DDBJ databases">
        <title>Draft Genome Sequences of Paenibacillus polymyxa NRRL B-30509 and Paenibacillus terrae NRRL B-30644, Strains from a Poultry Environment that Produce Tridecaptin A and Paenicidins.</title>
        <authorList>
            <person name="van Belkum M.J."/>
            <person name="Lohans C.T."/>
            <person name="Vederas J.C."/>
        </authorList>
    </citation>
    <scope>NUCLEOTIDE SEQUENCE [LARGE SCALE GENOMIC DNA]</scope>
    <source>
        <strain evidence="2 3">NRRL B-30644</strain>
    </source>
</reference>
<dbReference type="InterPro" id="IPR016181">
    <property type="entry name" value="Acyl_CoA_acyltransferase"/>
</dbReference>
<accession>A0A0D7X1D4</accession>
<dbReference type="PANTHER" id="PTHR43792:SF9">
    <property type="entry name" value="RIBOSOMAL-PROTEIN-ALANINE ACETYLTRANSFERASE"/>
    <property type="match status" value="1"/>
</dbReference>
<dbReference type="PATRIC" id="fig|159743.3.peg.3086"/>
<evidence type="ECO:0000259" key="1">
    <source>
        <dbReference type="PROSITE" id="PS51186"/>
    </source>
</evidence>
<name>A0A0D7X1D4_9BACL</name>
<evidence type="ECO:0000313" key="3">
    <source>
        <dbReference type="Proteomes" id="UP000032534"/>
    </source>
</evidence>
<dbReference type="GO" id="GO:0008999">
    <property type="term" value="F:protein-N-terminal-alanine acetyltransferase activity"/>
    <property type="evidence" value="ECO:0007669"/>
    <property type="project" value="TreeGrafter"/>
</dbReference>
<proteinExistence type="predicted"/>
<protein>
    <submittedName>
        <fullName evidence="2">Acetyltransferase</fullName>
    </submittedName>
</protein>
<keyword evidence="2" id="KW-0808">Transferase</keyword>
<dbReference type="PANTHER" id="PTHR43792">
    <property type="entry name" value="GNAT FAMILY, PUTATIVE (AFU_ORTHOLOGUE AFUA_3G00765)-RELATED-RELATED"/>
    <property type="match status" value="1"/>
</dbReference>
<dbReference type="AlphaFoldDB" id="A0A0D7X1D4"/>
<dbReference type="GO" id="GO:0005737">
    <property type="term" value="C:cytoplasm"/>
    <property type="evidence" value="ECO:0007669"/>
    <property type="project" value="TreeGrafter"/>
</dbReference>
<dbReference type="Proteomes" id="UP000032534">
    <property type="component" value="Unassembled WGS sequence"/>
</dbReference>